<protein>
    <submittedName>
        <fullName evidence="1">Uncharacterized protein</fullName>
    </submittedName>
</protein>
<name>A0A1I4A923_9PROT</name>
<gene>
    <name evidence="1" type="ORF">SAMN02745775_103241</name>
</gene>
<dbReference type="STRING" id="1123062.SAMN02745775_103241"/>
<evidence type="ECO:0000313" key="1">
    <source>
        <dbReference type="EMBL" id="SFK52885.1"/>
    </source>
</evidence>
<dbReference type="Proteomes" id="UP000199473">
    <property type="component" value="Unassembled WGS sequence"/>
</dbReference>
<sequence>MAPLPPLAPPAPRPPIAASRSAGGAWVLLGLATLGLLALQAMPRAGLPVLMVFPPGLGADRALLGVLGVPGWDPAMVRPLGPFTIAMAAPALRDADVASLRRESGALLILVAFGRAACAARLA</sequence>
<reference evidence="1 2" key="1">
    <citation type="submission" date="2016-10" db="EMBL/GenBank/DDBJ databases">
        <authorList>
            <person name="de Groot N.N."/>
        </authorList>
    </citation>
    <scope>NUCLEOTIDE SEQUENCE [LARGE SCALE GENOMIC DNA]</scope>
    <source>
        <strain evidence="1 2">DSM 19981</strain>
    </source>
</reference>
<dbReference type="RefSeq" id="WP_092959454.1">
    <property type="nucleotide sequence ID" value="NZ_FOSQ01000003.1"/>
</dbReference>
<proteinExistence type="predicted"/>
<accession>A0A1I4A923</accession>
<keyword evidence="2" id="KW-1185">Reference proteome</keyword>
<dbReference type="EMBL" id="FOSQ01000003">
    <property type="protein sequence ID" value="SFK52885.1"/>
    <property type="molecule type" value="Genomic_DNA"/>
</dbReference>
<dbReference type="AlphaFoldDB" id="A0A1I4A923"/>
<organism evidence="1 2">
    <name type="scientific">Falsiroseomonas stagni DSM 19981</name>
    <dbReference type="NCBI Taxonomy" id="1123062"/>
    <lineage>
        <taxon>Bacteria</taxon>
        <taxon>Pseudomonadati</taxon>
        <taxon>Pseudomonadota</taxon>
        <taxon>Alphaproteobacteria</taxon>
        <taxon>Acetobacterales</taxon>
        <taxon>Roseomonadaceae</taxon>
        <taxon>Falsiroseomonas</taxon>
    </lineage>
</organism>
<evidence type="ECO:0000313" key="2">
    <source>
        <dbReference type="Proteomes" id="UP000199473"/>
    </source>
</evidence>